<protein>
    <submittedName>
        <fullName evidence="3">Aste57867_16815 protein</fullName>
    </submittedName>
</protein>
<dbReference type="EMBL" id="CAADRA010006010">
    <property type="protein sequence ID" value="VFT93580.1"/>
    <property type="molecule type" value="Genomic_DNA"/>
</dbReference>
<dbReference type="AlphaFoldDB" id="A0A485L783"/>
<sequence>MPTDASPDDSIESLAREVVHSLVSTGCRLVCIDFDATFLRIHTNGEWSESADELRSHVRYVSPFSPPVHSSRGPISPLFLNLLPLLAQHPHIAIAVVTFSPQVALIRQVISLCFGSTLSDAIILRGDDSSWSLTHDQAVLFTGIDAHHLPLNRRNKFPYVASAALEASRRHAASDASTPAIPPCGTSIQSCHTVLIDDCEDNVFLASQCGISAIHYEPTQFPERVHAELKRRRKRKPDDGSSHGHHRPRHCTGAVRRLSLQSPPPKPRLPAAAPSSSSAAACLTTPLSTPSKDTTTHNSSSSHNLARRHLCTPSPVMKLKVSNSIGRPKPKRYSRLRSMAEARPVDDKDDGAIATTLHLAAYH</sequence>
<accession>A0A485L783</accession>
<name>A0A485L783_9STRA</name>
<keyword evidence="4" id="KW-1185">Reference proteome</keyword>
<gene>
    <name evidence="3" type="primary">Aste57867_16815</name>
    <name evidence="2" type="ORF">As57867_016757</name>
    <name evidence="3" type="ORF">ASTE57867_16815</name>
</gene>
<proteinExistence type="predicted"/>
<evidence type="ECO:0000256" key="1">
    <source>
        <dbReference type="SAM" id="MobiDB-lite"/>
    </source>
</evidence>
<feature type="compositionally biased region" description="Low complexity" evidence="1">
    <location>
        <begin position="269"/>
        <end position="304"/>
    </location>
</feature>
<evidence type="ECO:0000313" key="4">
    <source>
        <dbReference type="Proteomes" id="UP000332933"/>
    </source>
</evidence>
<organism evidence="3 4">
    <name type="scientific">Aphanomyces stellatus</name>
    <dbReference type="NCBI Taxonomy" id="120398"/>
    <lineage>
        <taxon>Eukaryota</taxon>
        <taxon>Sar</taxon>
        <taxon>Stramenopiles</taxon>
        <taxon>Oomycota</taxon>
        <taxon>Saprolegniomycetes</taxon>
        <taxon>Saprolegniales</taxon>
        <taxon>Verrucalvaceae</taxon>
        <taxon>Aphanomyces</taxon>
    </lineage>
</organism>
<dbReference type="Proteomes" id="UP000332933">
    <property type="component" value="Unassembled WGS sequence"/>
</dbReference>
<dbReference type="EMBL" id="VJMH01005989">
    <property type="protein sequence ID" value="KAF0692048.1"/>
    <property type="molecule type" value="Genomic_DNA"/>
</dbReference>
<evidence type="ECO:0000313" key="3">
    <source>
        <dbReference type="EMBL" id="VFT93580.1"/>
    </source>
</evidence>
<reference evidence="3 4" key="1">
    <citation type="submission" date="2019-03" db="EMBL/GenBank/DDBJ databases">
        <authorList>
            <person name="Gaulin E."/>
            <person name="Dumas B."/>
        </authorList>
    </citation>
    <scope>NUCLEOTIDE SEQUENCE [LARGE SCALE GENOMIC DNA]</scope>
    <source>
        <strain evidence="3">CBS 568.67</strain>
    </source>
</reference>
<reference evidence="2" key="2">
    <citation type="submission" date="2019-06" db="EMBL/GenBank/DDBJ databases">
        <title>Genomics analysis of Aphanomyces spp. identifies a new class of oomycete effector associated with host adaptation.</title>
        <authorList>
            <person name="Gaulin E."/>
        </authorList>
    </citation>
    <scope>NUCLEOTIDE SEQUENCE</scope>
    <source>
        <strain evidence="2">CBS 578.67</strain>
    </source>
</reference>
<dbReference type="OrthoDB" id="10054414at2759"/>
<evidence type="ECO:0000313" key="2">
    <source>
        <dbReference type="EMBL" id="KAF0692048.1"/>
    </source>
</evidence>
<feature type="region of interest" description="Disordered" evidence="1">
    <location>
        <begin position="228"/>
        <end position="305"/>
    </location>
</feature>